<evidence type="ECO:0000313" key="3">
    <source>
        <dbReference type="Proteomes" id="UP000509704"/>
    </source>
</evidence>
<proteinExistence type="predicted"/>
<gene>
    <name evidence="2" type="ORF">HG535_0B04860</name>
</gene>
<dbReference type="EMBL" id="CP058605">
    <property type="protein sequence ID" value="QLG71444.1"/>
    <property type="molecule type" value="Genomic_DNA"/>
</dbReference>
<protein>
    <recommendedName>
        <fullName evidence="1">Carboxymuconolactone decarboxylase-like domain-containing protein</fullName>
    </recommendedName>
</protein>
<accession>A0A7H9AZ72</accession>
<dbReference type="KEGG" id="zmk:HG535_0B04860"/>
<dbReference type="PANTHER" id="PTHR28180">
    <property type="entry name" value="CONSERVED MITOCHONDRIAL PROTEIN-RELATED"/>
    <property type="match status" value="1"/>
</dbReference>
<reference evidence="2 3" key="1">
    <citation type="submission" date="2020-07" db="EMBL/GenBank/DDBJ databases">
        <title>The yeast mating-type switching endonuclease HO is a domesticated member of an unorthodox homing genetic element family.</title>
        <authorList>
            <person name="Coughlan A.Y."/>
            <person name="Lombardi L."/>
            <person name="Braun-Galleani S."/>
            <person name="Martos A.R."/>
            <person name="Galeote V."/>
            <person name="Bigey F."/>
            <person name="Dequin S."/>
            <person name="Byrne K.P."/>
            <person name="Wolfe K.H."/>
        </authorList>
    </citation>
    <scope>NUCLEOTIDE SEQUENCE [LARGE SCALE GENOMIC DNA]</scope>
    <source>
        <strain evidence="2 3">NRRL Y-6702</strain>
    </source>
</reference>
<feature type="domain" description="Carboxymuconolactone decarboxylase-like" evidence="1">
    <location>
        <begin position="205"/>
        <end position="273"/>
    </location>
</feature>
<dbReference type="GeneID" id="59235105"/>
<organism evidence="2 3">
    <name type="scientific">Zygotorulaspora mrakii</name>
    <name type="common">Zygosaccharomyces mrakii</name>
    <dbReference type="NCBI Taxonomy" id="42260"/>
    <lineage>
        <taxon>Eukaryota</taxon>
        <taxon>Fungi</taxon>
        <taxon>Dikarya</taxon>
        <taxon>Ascomycota</taxon>
        <taxon>Saccharomycotina</taxon>
        <taxon>Saccharomycetes</taxon>
        <taxon>Saccharomycetales</taxon>
        <taxon>Saccharomycetaceae</taxon>
        <taxon>Zygotorulaspora</taxon>
    </lineage>
</organism>
<dbReference type="GO" id="GO:0051920">
    <property type="term" value="F:peroxiredoxin activity"/>
    <property type="evidence" value="ECO:0007669"/>
    <property type="project" value="InterPro"/>
</dbReference>
<sequence>MNQLLNAQRLVQVSQFHPKLQNIWYLVAAVTFSVCNQPQEIPKIYHYVMLLNNNNSDHHDPSTLANRTIETLQNDRMNLRKVIDEKFPQPTQLQRQLTEKFREALLKTGPLAGLPKAINVLSNLRDVTPTALLPSSQEIDPFKAERGEGPLYSDSVMEIHAADSNKSKERDLKGIEHWNHLYTKVSKRIVNNINSACPDLWYYIMEHVYGPLLSCDDILSKQETSFIVIASLVPQDVNPQLRGHLKGALNIGCDPNTIEAVRALAVLISQWCGVSWKGEIVKL</sequence>
<dbReference type="RefSeq" id="XP_037143172.1">
    <property type="nucleotide sequence ID" value="XM_037287277.1"/>
</dbReference>
<dbReference type="OrthoDB" id="5537330at2759"/>
<dbReference type="AlphaFoldDB" id="A0A7H9AZ72"/>
<dbReference type="InterPro" id="IPR052999">
    <property type="entry name" value="PTS1_Protein"/>
</dbReference>
<dbReference type="InterPro" id="IPR029032">
    <property type="entry name" value="AhpD-like"/>
</dbReference>
<dbReference type="PANTHER" id="PTHR28180:SF2">
    <property type="entry name" value="PEROXISOMAL PROTEIN 2"/>
    <property type="match status" value="1"/>
</dbReference>
<name>A0A7H9AZ72_ZYGMR</name>
<dbReference type="Pfam" id="PF02627">
    <property type="entry name" value="CMD"/>
    <property type="match status" value="1"/>
</dbReference>
<dbReference type="SUPFAM" id="SSF69118">
    <property type="entry name" value="AhpD-like"/>
    <property type="match status" value="1"/>
</dbReference>
<dbReference type="Proteomes" id="UP000509704">
    <property type="component" value="Chromosome 2"/>
</dbReference>
<keyword evidence="3" id="KW-1185">Reference proteome</keyword>
<evidence type="ECO:0000259" key="1">
    <source>
        <dbReference type="Pfam" id="PF02627"/>
    </source>
</evidence>
<dbReference type="InterPro" id="IPR003779">
    <property type="entry name" value="CMD-like"/>
</dbReference>
<dbReference type="Gene3D" id="1.20.1290.10">
    <property type="entry name" value="AhpD-like"/>
    <property type="match status" value="1"/>
</dbReference>
<evidence type="ECO:0000313" key="2">
    <source>
        <dbReference type="EMBL" id="QLG71444.1"/>
    </source>
</evidence>